<evidence type="ECO:0000256" key="6">
    <source>
        <dbReference type="ARBA" id="ARBA00047665"/>
    </source>
</evidence>
<dbReference type="PANTHER" id="PTHR43757:SF2">
    <property type="entry name" value="AMINOMETHYLTRANSFERASE, MITOCHONDRIAL"/>
    <property type="match status" value="1"/>
</dbReference>
<dbReference type="InterPro" id="IPR029043">
    <property type="entry name" value="GcvT/YgfZ_C"/>
</dbReference>
<dbReference type="GO" id="GO:0032259">
    <property type="term" value="P:methylation"/>
    <property type="evidence" value="ECO:0007669"/>
    <property type="project" value="UniProtKB-KW"/>
</dbReference>
<dbReference type="HAMAP" id="MF_00259">
    <property type="entry name" value="GcvT"/>
    <property type="match status" value="1"/>
</dbReference>
<dbReference type="FunFam" id="4.10.1250.10:FF:000001">
    <property type="entry name" value="Aminomethyltransferase"/>
    <property type="match status" value="1"/>
</dbReference>
<proteinExistence type="inferred from homology"/>
<dbReference type="EC" id="2.1.2.10" evidence="2 7"/>
<accession>A0A1I3DS75</accession>
<evidence type="ECO:0000256" key="1">
    <source>
        <dbReference type="ARBA" id="ARBA00008609"/>
    </source>
</evidence>
<dbReference type="GO" id="GO:0008168">
    <property type="term" value="F:methyltransferase activity"/>
    <property type="evidence" value="ECO:0007669"/>
    <property type="project" value="UniProtKB-KW"/>
</dbReference>
<dbReference type="Proteomes" id="UP000199287">
    <property type="component" value="Unassembled WGS sequence"/>
</dbReference>
<evidence type="ECO:0000256" key="5">
    <source>
        <dbReference type="ARBA" id="ARBA00031395"/>
    </source>
</evidence>
<dbReference type="GO" id="GO:0005960">
    <property type="term" value="C:glycine cleavage complex"/>
    <property type="evidence" value="ECO:0007669"/>
    <property type="project" value="InterPro"/>
</dbReference>
<dbReference type="STRING" id="69895.SAMN05192551_10486"/>
<dbReference type="GO" id="GO:0005829">
    <property type="term" value="C:cytosol"/>
    <property type="evidence" value="ECO:0007669"/>
    <property type="project" value="TreeGrafter"/>
</dbReference>
<dbReference type="InterPro" id="IPR006222">
    <property type="entry name" value="GCVT_N"/>
</dbReference>
<dbReference type="InterPro" id="IPR013977">
    <property type="entry name" value="GcvT_C"/>
</dbReference>
<dbReference type="InterPro" id="IPR027266">
    <property type="entry name" value="TrmE/GcvT-like"/>
</dbReference>
<sequence>MTEEKRTPLYQWHDANGGKMVEYAGWQMPVQYEGLMSEHHAVRQKAGMFDVSHMGEVRVKGKEALSFIQHLLTNDFSSMKDGEILYTFMCYPEGGVVDDLLVYRFTQDEYLLVINAGNVQKDLDWINEKAQNFEVDVIDESDRTGELAIQGPLAEEITQNVTDENLSEIKFFNFKDHVTIAGVKCLISRTGYTGEDGFEIYTNWDELETVWKALMKAGEDKGIQPAGLGCRDTLRFEAGLPLYGHEISKDISPIEAGYGFFVKLKKDDFIGLEALKKQKEAGIPRKLVGFELLGKGIPRSEYDVLLEGEKIGFVTTGYLSPTLNKNVGLALVDRKTIEGQDQIMIQIRKKQVEAKLIPTPFYRKNTKSKV</sequence>
<dbReference type="PANTHER" id="PTHR43757">
    <property type="entry name" value="AMINOMETHYLTRANSFERASE"/>
    <property type="match status" value="1"/>
</dbReference>
<evidence type="ECO:0000313" key="12">
    <source>
        <dbReference type="Proteomes" id="UP000199287"/>
    </source>
</evidence>
<keyword evidence="11" id="KW-0489">Methyltransferase</keyword>
<evidence type="ECO:0000259" key="9">
    <source>
        <dbReference type="Pfam" id="PF01571"/>
    </source>
</evidence>
<dbReference type="SUPFAM" id="SSF101790">
    <property type="entry name" value="Aminomethyltransferase beta-barrel domain"/>
    <property type="match status" value="1"/>
</dbReference>
<dbReference type="FunFam" id="2.40.30.110:FF:000003">
    <property type="entry name" value="Aminomethyltransferase"/>
    <property type="match status" value="1"/>
</dbReference>
<comment type="catalytic activity">
    <reaction evidence="6 7">
        <text>N(6)-[(R)-S(8)-aminomethyldihydrolipoyl]-L-lysyl-[protein] + (6S)-5,6,7,8-tetrahydrofolate = N(6)-[(R)-dihydrolipoyl]-L-lysyl-[protein] + (6R)-5,10-methylene-5,6,7,8-tetrahydrofolate + NH4(+)</text>
        <dbReference type="Rhea" id="RHEA:16945"/>
        <dbReference type="Rhea" id="RHEA-COMP:10475"/>
        <dbReference type="Rhea" id="RHEA-COMP:10492"/>
        <dbReference type="ChEBI" id="CHEBI:15636"/>
        <dbReference type="ChEBI" id="CHEBI:28938"/>
        <dbReference type="ChEBI" id="CHEBI:57453"/>
        <dbReference type="ChEBI" id="CHEBI:83100"/>
        <dbReference type="ChEBI" id="CHEBI:83143"/>
        <dbReference type="EC" id="2.1.2.10"/>
    </reaction>
</comment>
<dbReference type="RefSeq" id="WP_093371475.1">
    <property type="nucleotide sequence ID" value="NZ_FOQA01000004.1"/>
</dbReference>
<dbReference type="InterPro" id="IPR028896">
    <property type="entry name" value="GcvT/YgfZ/DmdA"/>
</dbReference>
<organism evidence="11 12">
    <name type="scientific">Tindallia magadiensis</name>
    <dbReference type="NCBI Taxonomy" id="69895"/>
    <lineage>
        <taxon>Bacteria</taxon>
        <taxon>Bacillati</taxon>
        <taxon>Bacillota</taxon>
        <taxon>Clostridia</taxon>
        <taxon>Peptostreptococcales</taxon>
        <taxon>Tindalliaceae</taxon>
        <taxon>Tindallia</taxon>
    </lineage>
</organism>
<keyword evidence="4 7" id="KW-0808">Transferase</keyword>
<evidence type="ECO:0000256" key="2">
    <source>
        <dbReference type="ARBA" id="ARBA00012616"/>
    </source>
</evidence>
<gene>
    <name evidence="7" type="primary">gcvT</name>
    <name evidence="11" type="ORF">SAMN05192551_10486</name>
</gene>
<dbReference type="GO" id="GO:0008483">
    <property type="term" value="F:transaminase activity"/>
    <property type="evidence" value="ECO:0007669"/>
    <property type="project" value="UniProtKB-KW"/>
</dbReference>
<evidence type="ECO:0000313" key="11">
    <source>
        <dbReference type="EMBL" id="SFH89566.1"/>
    </source>
</evidence>
<dbReference type="NCBIfam" id="NF001567">
    <property type="entry name" value="PRK00389.1"/>
    <property type="match status" value="1"/>
</dbReference>
<feature type="binding site" evidence="8">
    <location>
        <position position="199"/>
    </location>
    <ligand>
        <name>substrate</name>
    </ligand>
</feature>
<dbReference type="Pfam" id="PF01571">
    <property type="entry name" value="GCV_T"/>
    <property type="match status" value="1"/>
</dbReference>
<keyword evidence="3 7" id="KW-0032">Aminotransferase</keyword>
<dbReference type="Gene3D" id="4.10.1250.10">
    <property type="entry name" value="Aminomethyltransferase fragment"/>
    <property type="match status" value="1"/>
</dbReference>
<dbReference type="NCBIfam" id="TIGR00528">
    <property type="entry name" value="gcvT"/>
    <property type="match status" value="1"/>
</dbReference>
<dbReference type="GO" id="GO:0019464">
    <property type="term" value="P:glycine decarboxylation via glycine cleavage system"/>
    <property type="evidence" value="ECO:0007669"/>
    <property type="project" value="UniProtKB-UniRule"/>
</dbReference>
<reference evidence="12" key="1">
    <citation type="submission" date="2016-10" db="EMBL/GenBank/DDBJ databases">
        <authorList>
            <person name="Varghese N."/>
            <person name="Submissions S."/>
        </authorList>
    </citation>
    <scope>NUCLEOTIDE SEQUENCE [LARGE SCALE GENOMIC DNA]</scope>
    <source>
        <strain evidence="12">Z-7934</strain>
    </source>
</reference>
<dbReference type="PIRSF" id="PIRSF006487">
    <property type="entry name" value="GcvT"/>
    <property type="match status" value="1"/>
</dbReference>
<dbReference type="InterPro" id="IPR006223">
    <property type="entry name" value="GcvT"/>
</dbReference>
<dbReference type="InterPro" id="IPR022903">
    <property type="entry name" value="GcvT_bac"/>
</dbReference>
<name>A0A1I3DS75_9FIRM</name>
<comment type="subunit">
    <text evidence="7">The glycine cleavage system is composed of four proteins: P, T, L and H.</text>
</comment>
<evidence type="ECO:0000256" key="3">
    <source>
        <dbReference type="ARBA" id="ARBA00022576"/>
    </source>
</evidence>
<evidence type="ECO:0000256" key="7">
    <source>
        <dbReference type="HAMAP-Rule" id="MF_00259"/>
    </source>
</evidence>
<dbReference type="GO" id="GO:0004047">
    <property type="term" value="F:aminomethyltransferase activity"/>
    <property type="evidence" value="ECO:0007669"/>
    <property type="project" value="UniProtKB-UniRule"/>
</dbReference>
<evidence type="ECO:0000259" key="10">
    <source>
        <dbReference type="Pfam" id="PF08669"/>
    </source>
</evidence>
<dbReference type="OrthoDB" id="9774591at2"/>
<keyword evidence="12" id="KW-1185">Reference proteome</keyword>
<protein>
    <recommendedName>
        <fullName evidence="2 7">Aminomethyltransferase</fullName>
        <ecNumber evidence="2 7">2.1.2.10</ecNumber>
    </recommendedName>
    <alternativeName>
        <fullName evidence="5 7">Glycine cleavage system T protein</fullName>
    </alternativeName>
</protein>
<evidence type="ECO:0000256" key="4">
    <source>
        <dbReference type="ARBA" id="ARBA00022679"/>
    </source>
</evidence>
<dbReference type="Gene3D" id="2.40.30.110">
    <property type="entry name" value="Aminomethyltransferase beta-barrel domains"/>
    <property type="match status" value="1"/>
</dbReference>
<dbReference type="FunFam" id="3.30.70.1400:FF:000001">
    <property type="entry name" value="Aminomethyltransferase"/>
    <property type="match status" value="1"/>
</dbReference>
<dbReference type="EMBL" id="FOQA01000004">
    <property type="protein sequence ID" value="SFH89566.1"/>
    <property type="molecule type" value="Genomic_DNA"/>
</dbReference>
<dbReference type="Pfam" id="PF08669">
    <property type="entry name" value="GCV_T_C"/>
    <property type="match status" value="1"/>
</dbReference>
<feature type="domain" description="GCVT N-terminal" evidence="9">
    <location>
        <begin position="9"/>
        <end position="266"/>
    </location>
</feature>
<dbReference type="Gene3D" id="3.30.1360.120">
    <property type="entry name" value="Probable tRNA modification gtpase trme, domain 1"/>
    <property type="match status" value="1"/>
</dbReference>
<dbReference type="AlphaFoldDB" id="A0A1I3DS75"/>
<comment type="function">
    <text evidence="7">The glycine cleavage system catalyzes the degradation of glycine.</text>
</comment>
<feature type="domain" description="Aminomethyltransferase C-terminal" evidence="10">
    <location>
        <begin position="285"/>
        <end position="362"/>
    </location>
</feature>
<evidence type="ECO:0000256" key="8">
    <source>
        <dbReference type="PIRSR" id="PIRSR006487-1"/>
    </source>
</evidence>
<comment type="similarity">
    <text evidence="1 7">Belongs to the GcvT family.</text>
</comment>
<dbReference type="SUPFAM" id="SSF103025">
    <property type="entry name" value="Folate-binding domain"/>
    <property type="match status" value="1"/>
</dbReference>
<dbReference type="Gene3D" id="3.30.70.1400">
    <property type="entry name" value="Aminomethyltransferase beta-barrel domains"/>
    <property type="match status" value="1"/>
</dbReference>